<organism evidence="1 2">
    <name type="scientific">Nitrososphaera gargensis (strain Ga9.2)</name>
    <dbReference type="NCBI Taxonomy" id="1237085"/>
    <lineage>
        <taxon>Archaea</taxon>
        <taxon>Nitrososphaerota</taxon>
        <taxon>Nitrososphaeria</taxon>
        <taxon>Nitrososphaerales</taxon>
        <taxon>Nitrososphaeraceae</taxon>
        <taxon>Nitrososphaera</taxon>
    </lineage>
</organism>
<dbReference type="EMBL" id="CP002408">
    <property type="protein sequence ID" value="AFU59298.1"/>
    <property type="molecule type" value="Genomic_DNA"/>
</dbReference>
<gene>
    <name evidence="1" type="ordered locus">Ngar_c23730</name>
</gene>
<name>K0IJG4_NITGG</name>
<dbReference type="AlphaFoldDB" id="K0IJG4"/>
<accession>K0IJG4</accession>
<protein>
    <submittedName>
        <fullName evidence="1">Uncharacterized protein</fullName>
    </submittedName>
</protein>
<dbReference type="HOGENOM" id="CLU_2911663_0_0_2"/>
<dbReference type="BioCyc" id="CNIT1237085:G1324-2371-MONOMER"/>
<reference evidence="1 2" key="1">
    <citation type="journal article" date="2012" name="Environ. Microbiol.">
        <title>The genome of the ammonia-oxidizing Candidatus Nitrososphaera gargensis: insights into metabolic versatility and environmental adaptations.</title>
        <authorList>
            <person name="Spang A."/>
            <person name="Poehlein A."/>
            <person name="Offre P."/>
            <person name="Zumbragel S."/>
            <person name="Haider S."/>
            <person name="Rychlik N."/>
            <person name="Nowka B."/>
            <person name="Schmeisser C."/>
            <person name="Lebedeva E.V."/>
            <person name="Rattei T."/>
            <person name="Bohm C."/>
            <person name="Schmid M."/>
            <person name="Galushko A."/>
            <person name="Hatzenpichler R."/>
            <person name="Weinmaier T."/>
            <person name="Daniel R."/>
            <person name="Schleper C."/>
            <person name="Spieck E."/>
            <person name="Streit W."/>
            <person name="Wagner M."/>
        </authorList>
    </citation>
    <scope>NUCLEOTIDE SEQUENCE [LARGE SCALE GENOMIC DNA]</scope>
    <source>
        <strain evidence="2">Ga9.2</strain>
    </source>
</reference>
<evidence type="ECO:0000313" key="2">
    <source>
        <dbReference type="Proteomes" id="UP000008037"/>
    </source>
</evidence>
<sequence length="73" mass="8644">MDSALLQVAILDDLKSIIEKEIHDLKVNLESNHYQKGEMSERLMSRIADRNDMIRINTLHWVLDVIEKLEQKR</sequence>
<proteinExistence type="predicted"/>
<dbReference type="Proteomes" id="UP000008037">
    <property type="component" value="Chromosome"/>
</dbReference>
<keyword evidence="2" id="KW-1185">Reference proteome</keyword>
<dbReference type="KEGG" id="nga:Ngar_c23730"/>
<dbReference type="InParanoid" id="K0IJG4"/>
<evidence type="ECO:0000313" key="1">
    <source>
        <dbReference type="EMBL" id="AFU59298.1"/>
    </source>
</evidence>
<dbReference type="OrthoDB" id="382568at2157"/>